<dbReference type="KEGG" id="ovb:NB640_08385"/>
<evidence type="ECO:0000313" key="2">
    <source>
        <dbReference type="Proteomes" id="UP001156215"/>
    </source>
</evidence>
<keyword evidence="2" id="KW-1185">Reference proteome</keyword>
<dbReference type="AlphaFoldDB" id="A0A9E9LVY7"/>
<organism evidence="1 2">
    <name type="scientific">Oxalobacter vibrioformis</name>
    <dbReference type="NCBI Taxonomy" id="933080"/>
    <lineage>
        <taxon>Bacteria</taxon>
        <taxon>Pseudomonadati</taxon>
        <taxon>Pseudomonadota</taxon>
        <taxon>Betaproteobacteria</taxon>
        <taxon>Burkholderiales</taxon>
        <taxon>Oxalobacteraceae</taxon>
        <taxon>Oxalobacter</taxon>
    </lineage>
</organism>
<gene>
    <name evidence="1" type="ORF">NB640_08385</name>
</gene>
<proteinExistence type="predicted"/>
<evidence type="ECO:0000313" key="1">
    <source>
        <dbReference type="EMBL" id="WAW09281.1"/>
    </source>
</evidence>
<dbReference type="RefSeq" id="WP_269308277.1">
    <property type="nucleotide sequence ID" value="NZ_CP098242.1"/>
</dbReference>
<protein>
    <submittedName>
        <fullName evidence="1">Uncharacterized protein</fullName>
    </submittedName>
</protein>
<accession>A0A9E9LVY7</accession>
<dbReference type="Proteomes" id="UP001156215">
    <property type="component" value="Chromosome"/>
</dbReference>
<name>A0A9E9LVY7_9BURK</name>
<reference evidence="1" key="1">
    <citation type="journal article" date="2022" name="Front. Microbiol.">
        <title>New perspectives on an old grouping: The genomic and phenotypic variability of Oxalobacter formigenes and the implications for calcium oxalate stone prevention.</title>
        <authorList>
            <person name="Chmiel J.A."/>
            <person name="Carr C."/>
            <person name="Stuivenberg G.A."/>
            <person name="Venema R."/>
            <person name="Chanyi R.M."/>
            <person name="Al K.F."/>
            <person name="Giguere D."/>
            <person name="Say H."/>
            <person name="Akouris P.P."/>
            <person name="Dominguez Romero S.A."/>
            <person name="Kwong A."/>
            <person name="Tai V."/>
            <person name="Koval S.F."/>
            <person name="Razvi H."/>
            <person name="Bjazevic J."/>
            <person name="Burton J.P."/>
        </authorList>
    </citation>
    <scope>NUCLEOTIDE SEQUENCE</scope>
    <source>
        <strain evidence="1">WoOx3</strain>
    </source>
</reference>
<dbReference type="EMBL" id="CP098242">
    <property type="protein sequence ID" value="WAW09281.1"/>
    <property type="molecule type" value="Genomic_DNA"/>
</dbReference>
<sequence length="152" mass="17707">MNPKAIAHHRKYGGMWFVVHSDRDMFSNAVSDYFMTEHEAQVAKANLSGQYPADQLFIIRHRTLEEAKAIARESNERHKLDVTYYQVAIRVPYQGKTLPKNISGMIGSRFKAVRALRSIRRTLPGALLVQHTRFYQDDELTGRQEHLRRIIR</sequence>